<evidence type="ECO:0000256" key="3">
    <source>
        <dbReference type="ARBA" id="ARBA00023015"/>
    </source>
</evidence>
<dbReference type="Gene3D" id="4.10.280.10">
    <property type="entry name" value="Helix-loop-helix DNA-binding domain"/>
    <property type="match status" value="1"/>
</dbReference>
<keyword evidence="5" id="KW-0539">Nucleus</keyword>
<dbReference type="GO" id="GO:0046983">
    <property type="term" value="F:protein dimerization activity"/>
    <property type="evidence" value="ECO:0007669"/>
    <property type="project" value="InterPro"/>
</dbReference>
<dbReference type="AlphaFoldDB" id="A0A0K9NUR7"/>
<evidence type="ECO:0000256" key="2">
    <source>
        <dbReference type="ARBA" id="ARBA00005510"/>
    </source>
</evidence>
<dbReference type="PANTHER" id="PTHR12565">
    <property type="entry name" value="STEROL REGULATORY ELEMENT-BINDING PROTEIN"/>
    <property type="match status" value="1"/>
</dbReference>
<comment type="similarity">
    <text evidence="2">Belongs to the bHLH protein family.</text>
</comment>
<feature type="region of interest" description="Disordered" evidence="6">
    <location>
        <begin position="218"/>
        <end position="304"/>
    </location>
</feature>
<dbReference type="Pfam" id="PF00010">
    <property type="entry name" value="HLH"/>
    <property type="match status" value="1"/>
</dbReference>
<feature type="domain" description="BHLH" evidence="7">
    <location>
        <begin position="315"/>
        <end position="365"/>
    </location>
</feature>
<keyword evidence="4" id="KW-0804">Transcription</keyword>
<dbReference type="GO" id="GO:0005634">
    <property type="term" value="C:nucleus"/>
    <property type="evidence" value="ECO:0000318"/>
    <property type="project" value="GO_Central"/>
</dbReference>
<dbReference type="CDD" id="cd18919">
    <property type="entry name" value="bHLH_AtBPE_like"/>
    <property type="match status" value="1"/>
</dbReference>
<sequence length="469" mass="51137">MENDSFFANSGHLQSVSEINCAPSSQQLLQPCFLNLNWDLSMDQRSQFGSDLGSMVSSPSTHTSPANVALRENVVLGEFVGKMRSICSSDEISPQSHLFLGSGCGGGGGNNCNTTTTTLNSSPKLNLSIHNNQPISGNPSMPPTNHLSPFAMDPGFTERVARFSSFNEENYGGSQMGVSDISIQDRSQLSIKTLSEFGSGTTNDGQFGCGVDDPLIISGNRGKSRKFKGPLRGKTKDTPLSSSIRKSTPKVVATGENFNMKRTKSSESTETIKDDLKPKVEFTSSTNSGDGDQKPTTQPEPPKQDFIHVRARRGQATDSHSLAERVRREKISERMKFLQDLVPGCNKVTGKAVMLDEIINYVQSLQRQVEFMSMKLATVNPRLDFNIENLPHKDVPQLGLSCETTSCPVFPFTPQNFHFQSILTSGIENSSTMPSFDGVFGTDFPSQVGGAFWDDDLQTVVQMGFTPNQ</sequence>
<dbReference type="PANTHER" id="PTHR12565:SF184">
    <property type="entry name" value="BHLH TRANSCRIPTION FACTOR"/>
    <property type="match status" value="1"/>
</dbReference>
<evidence type="ECO:0000313" key="8">
    <source>
        <dbReference type="EMBL" id="KMZ60378.1"/>
    </source>
</evidence>
<dbReference type="FunFam" id="4.10.280.10:FF:000002">
    <property type="entry name" value="Basic helix-loop-helix transcription factor"/>
    <property type="match status" value="1"/>
</dbReference>
<protein>
    <submittedName>
        <fullName evidence="8">BHLH transcription factor</fullName>
    </submittedName>
</protein>
<dbReference type="EMBL" id="LFYR01001623">
    <property type="protein sequence ID" value="KMZ60378.1"/>
    <property type="molecule type" value="Genomic_DNA"/>
</dbReference>
<dbReference type="STRING" id="29655.A0A0K9NUR7"/>
<dbReference type="GO" id="GO:0003700">
    <property type="term" value="F:DNA-binding transcription factor activity"/>
    <property type="evidence" value="ECO:0000318"/>
    <property type="project" value="GO_Central"/>
</dbReference>
<dbReference type="InterPro" id="IPR024097">
    <property type="entry name" value="bHLH_ZIP_TF"/>
</dbReference>
<gene>
    <name evidence="8" type="ORF">ZOSMA_5G02450</name>
</gene>
<dbReference type="SUPFAM" id="SSF47459">
    <property type="entry name" value="HLH, helix-loop-helix DNA-binding domain"/>
    <property type="match status" value="1"/>
</dbReference>
<name>A0A0K9NUR7_ZOSMR</name>
<evidence type="ECO:0000256" key="6">
    <source>
        <dbReference type="SAM" id="MobiDB-lite"/>
    </source>
</evidence>
<feature type="compositionally biased region" description="Basic and acidic residues" evidence="6">
    <location>
        <begin position="264"/>
        <end position="280"/>
    </location>
</feature>
<evidence type="ECO:0000259" key="7">
    <source>
        <dbReference type="PROSITE" id="PS50888"/>
    </source>
</evidence>
<reference evidence="9" key="1">
    <citation type="journal article" date="2016" name="Nature">
        <title>The genome of the seagrass Zostera marina reveals angiosperm adaptation to the sea.</title>
        <authorList>
            <person name="Olsen J.L."/>
            <person name="Rouze P."/>
            <person name="Verhelst B."/>
            <person name="Lin Y.-C."/>
            <person name="Bayer T."/>
            <person name="Collen J."/>
            <person name="Dattolo E."/>
            <person name="De Paoli E."/>
            <person name="Dittami S."/>
            <person name="Maumus F."/>
            <person name="Michel G."/>
            <person name="Kersting A."/>
            <person name="Lauritano C."/>
            <person name="Lohaus R."/>
            <person name="Toepel M."/>
            <person name="Tonon T."/>
            <person name="Vanneste K."/>
            <person name="Amirebrahimi M."/>
            <person name="Brakel J."/>
            <person name="Bostroem C."/>
            <person name="Chovatia M."/>
            <person name="Grimwood J."/>
            <person name="Jenkins J.W."/>
            <person name="Jueterbock A."/>
            <person name="Mraz A."/>
            <person name="Stam W.T."/>
            <person name="Tice H."/>
            <person name="Bornberg-Bauer E."/>
            <person name="Green P.J."/>
            <person name="Pearson G.A."/>
            <person name="Procaccini G."/>
            <person name="Duarte C.M."/>
            <person name="Schmutz J."/>
            <person name="Reusch T.B.H."/>
            <person name="Van de Peer Y."/>
        </authorList>
    </citation>
    <scope>NUCLEOTIDE SEQUENCE [LARGE SCALE GENOMIC DNA]</scope>
    <source>
        <strain evidence="9">cv. Finnish</strain>
    </source>
</reference>
<dbReference type="InterPro" id="IPR036638">
    <property type="entry name" value="HLH_DNA-bd_sf"/>
</dbReference>
<evidence type="ECO:0000313" key="9">
    <source>
        <dbReference type="Proteomes" id="UP000036987"/>
    </source>
</evidence>
<accession>A0A0K9NUR7</accession>
<dbReference type="InterPro" id="IPR011598">
    <property type="entry name" value="bHLH_dom"/>
</dbReference>
<dbReference type="OMA" id="PFESAMS"/>
<evidence type="ECO:0000256" key="5">
    <source>
        <dbReference type="ARBA" id="ARBA00023242"/>
    </source>
</evidence>
<organism evidence="8 9">
    <name type="scientific">Zostera marina</name>
    <name type="common">Eelgrass</name>
    <dbReference type="NCBI Taxonomy" id="29655"/>
    <lineage>
        <taxon>Eukaryota</taxon>
        <taxon>Viridiplantae</taxon>
        <taxon>Streptophyta</taxon>
        <taxon>Embryophyta</taxon>
        <taxon>Tracheophyta</taxon>
        <taxon>Spermatophyta</taxon>
        <taxon>Magnoliopsida</taxon>
        <taxon>Liliopsida</taxon>
        <taxon>Zosteraceae</taxon>
        <taxon>Zostera</taxon>
    </lineage>
</organism>
<keyword evidence="3" id="KW-0805">Transcription regulation</keyword>
<feature type="compositionally biased region" description="Basic residues" evidence="6">
    <location>
        <begin position="222"/>
        <end position="233"/>
    </location>
</feature>
<dbReference type="PROSITE" id="PS50888">
    <property type="entry name" value="BHLH"/>
    <property type="match status" value="1"/>
</dbReference>
<keyword evidence="9" id="KW-1185">Reference proteome</keyword>
<comment type="caution">
    <text evidence="8">The sequence shown here is derived from an EMBL/GenBank/DDBJ whole genome shotgun (WGS) entry which is preliminary data.</text>
</comment>
<dbReference type="SMART" id="SM00353">
    <property type="entry name" value="HLH"/>
    <property type="match status" value="1"/>
</dbReference>
<comment type="subcellular location">
    <subcellularLocation>
        <location evidence="1">Nucleus</location>
    </subcellularLocation>
</comment>
<dbReference type="OrthoDB" id="1915602at2759"/>
<evidence type="ECO:0000256" key="1">
    <source>
        <dbReference type="ARBA" id="ARBA00004123"/>
    </source>
</evidence>
<proteinExistence type="inferred from homology"/>
<evidence type="ECO:0000256" key="4">
    <source>
        <dbReference type="ARBA" id="ARBA00023163"/>
    </source>
</evidence>
<dbReference type="Proteomes" id="UP000036987">
    <property type="component" value="Unassembled WGS sequence"/>
</dbReference>